<comment type="caution">
    <text evidence="1">The sequence shown here is derived from an EMBL/GenBank/DDBJ whole genome shotgun (WGS) entry which is preliminary data.</text>
</comment>
<sequence length="56" mass="6199">MRVIVACINWNHPDAPHAVSYVLRDGEAIASVYHDTWAEAMHRANELAARLKAVAS</sequence>
<dbReference type="EMBL" id="VFOM01000002">
    <property type="protein sequence ID" value="TQL46690.1"/>
    <property type="molecule type" value="Genomic_DNA"/>
</dbReference>
<evidence type="ECO:0000313" key="2">
    <source>
        <dbReference type="Proteomes" id="UP000317998"/>
    </source>
</evidence>
<evidence type="ECO:0000313" key="1">
    <source>
        <dbReference type="EMBL" id="TQL46690.1"/>
    </source>
</evidence>
<gene>
    <name evidence="1" type="ORF">FB562_2214</name>
</gene>
<dbReference type="AlphaFoldDB" id="A0A542YF42"/>
<accession>A0A542YF42</accession>
<proteinExistence type="predicted"/>
<reference evidence="1 2" key="1">
    <citation type="submission" date="2019-06" db="EMBL/GenBank/DDBJ databases">
        <title>Sequencing the genomes of 1000 actinobacteria strains.</title>
        <authorList>
            <person name="Klenk H.-P."/>
        </authorList>
    </citation>
    <scope>NUCLEOTIDE SEQUENCE [LARGE SCALE GENOMIC DNA]</scope>
    <source>
        <strain evidence="1 2">DSM 26477</strain>
    </source>
</reference>
<dbReference type="RefSeq" id="WP_185740545.1">
    <property type="nucleotide sequence ID" value="NZ_VFOM01000002.1"/>
</dbReference>
<organism evidence="1 2">
    <name type="scientific">Homoserinimonas aerilata</name>
    <dbReference type="NCBI Taxonomy" id="1162970"/>
    <lineage>
        <taxon>Bacteria</taxon>
        <taxon>Bacillati</taxon>
        <taxon>Actinomycetota</taxon>
        <taxon>Actinomycetes</taxon>
        <taxon>Micrococcales</taxon>
        <taxon>Microbacteriaceae</taxon>
        <taxon>Homoserinimonas</taxon>
    </lineage>
</organism>
<name>A0A542YF42_9MICO</name>
<protein>
    <submittedName>
        <fullName evidence="1">Uncharacterized protein</fullName>
    </submittedName>
</protein>
<keyword evidence="2" id="KW-1185">Reference proteome</keyword>
<dbReference type="Proteomes" id="UP000317998">
    <property type="component" value="Unassembled WGS sequence"/>
</dbReference>